<dbReference type="InterPro" id="IPR003593">
    <property type="entry name" value="AAA+_ATPase"/>
</dbReference>
<reference evidence="3 4" key="1">
    <citation type="submission" date="2013-06" db="EMBL/GenBank/DDBJ databases">
        <title>Rumen cellulosomics: divergent fiber-degrading strategies revealed by comparative genome-wide analysis of six Ruminococcal strains.</title>
        <authorList>
            <person name="Dassa B."/>
            <person name="Borovok I."/>
            <person name="Lamed R."/>
            <person name="Flint H."/>
            <person name="Yeoman C.J."/>
            <person name="White B."/>
            <person name="Bayer E.A."/>
        </authorList>
    </citation>
    <scope>NUCLEOTIDE SEQUENCE [LARGE SCALE GENOMIC DNA]</scope>
    <source>
        <strain evidence="3 4">SY3</strain>
    </source>
</reference>
<dbReference type="SUPFAM" id="SSF52540">
    <property type="entry name" value="P-loop containing nucleoside triphosphate hydrolases"/>
    <property type="match status" value="1"/>
</dbReference>
<dbReference type="Gene3D" id="3.40.50.300">
    <property type="entry name" value="P-loop containing nucleotide triphosphate hydrolases"/>
    <property type="match status" value="1"/>
</dbReference>
<dbReference type="Proteomes" id="UP000021369">
    <property type="component" value="Unassembled WGS sequence"/>
</dbReference>
<dbReference type="GO" id="GO:0016887">
    <property type="term" value="F:ATP hydrolysis activity"/>
    <property type="evidence" value="ECO:0007669"/>
    <property type="project" value="InterPro"/>
</dbReference>
<dbReference type="InterPro" id="IPR027417">
    <property type="entry name" value="P-loop_NTPase"/>
</dbReference>
<comment type="caution">
    <text evidence="3">The sequence shown here is derived from an EMBL/GenBank/DDBJ whole genome shotgun (WGS) entry which is preliminary data.</text>
</comment>
<dbReference type="RefSeq" id="WP_037286511.1">
    <property type="nucleotide sequence ID" value="NZ_JEOB01000002.1"/>
</dbReference>
<dbReference type="PATRIC" id="fig|1341156.4.peg.1899"/>
<protein>
    <recommendedName>
        <fullName evidence="2">AAA+ ATPase domain-containing protein</fullName>
    </recommendedName>
</protein>
<keyword evidence="4" id="KW-1185">Reference proteome</keyword>
<keyword evidence="1" id="KW-0175">Coiled coil</keyword>
<evidence type="ECO:0000259" key="2">
    <source>
        <dbReference type="SMART" id="SM00382"/>
    </source>
</evidence>
<evidence type="ECO:0000313" key="3">
    <source>
        <dbReference type="EMBL" id="EXM40181.1"/>
    </source>
</evidence>
<organism evidence="3 4">
    <name type="scientific">Ruminococcus albus SY3</name>
    <dbReference type="NCBI Taxonomy" id="1341156"/>
    <lineage>
        <taxon>Bacteria</taxon>
        <taxon>Bacillati</taxon>
        <taxon>Bacillota</taxon>
        <taxon>Clostridia</taxon>
        <taxon>Eubacteriales</taxon>
        <taxon>Oscillospiraceae</taxon>
        <taxon>Ruminococcus</taxon>
    </lineage>
</organism>
<dbReference type="EMBL" id="JEOB01000002">
    <property type="protein sequence ID" value="EXM40181.1"/>
    <property type="molecule type" value="Genomic_DNA"/>
</dbReference>
<evidence type="ECO:0000256" key="1">
    <source>
        <dbReference type="SAM" id="Coils"/>
    </source>
</evidence>
<evidence type="ECO:0000313" key="4">
    <source>
        <dbReference type="Proteomes" id="UP000021369"/>
    </source>
</evidence>
<dbReference type="GO" id="GO:0005524">
    <property type="term" value="F:ATP binding"/>
    <property type="evidence" value="ECO:0007669"/>
    <property type="project" value="InterPro"/>
</dbReference>
<sequence length="1012" mass="116994">MLDKEKRFGKVVSFYQSLPDELLENIINALPVNRDVRRKINKLKTSKSKVEMLMASKLRKTFADTAYIVIKPYVSLELEKTTYDEIVNWITDENKIYVAIFFFRWCYEVGNDGSSNDDKYFDTFVDSEIFNCILNGKMIDKSQCAIHNNEPVLGIDTNIFSEETEMPLANVNNDEVHTMKLLGRIEKRNTFYNFFPQYELTDGKLIEIPVDKLRADYPINGGINLAYNPYSGGAASFLDDEITTDNDEDQYVNNVYVVEIDNYDLEPNDNSTYQVKLDLQRLVQCGKKLHDIIRYADEYEIYKVVHCEVDSISDKTFISGNINLLETNITDGEMVVLFYNEKYYGPFKATRRQYDEKFYITTLASESNYLVPYFNTTDVEIIELEKQAYYKDPTYTRFIQVTSENIMYDDTITDEILLEKLTEDVPIELAATNPEEFSHMCSNSPFLAELPQEIVSKRLDRLIEIVNNVDKLKEKKHEVFELLLKFYQEAPSDKMIMESDAYKALQSKYDEERAKNANADKTIQELNRELEKNNSQIIELRRNSEGTASSEEVAKLEALNKSLREELQAIKETSDSIEKLKAEQTELETTTRYLQRQTDDYERKITTLKNEISSAIDAAGSAGMASLAFDPFISSEMMKKAASWETTEEDKQYKEKLKMISEVTPSSLNDTDLIDYIVNYVKARREYSRNDIINIYISIAQNFITIFSGEPGTGKTSMCNIVAETLGLLQYGEELNRFVSVSVERGWSSKRDLIGYYNPLTRKYDKSNGKIYDALRVLDVERDKSEYPFIIMLDEANLSPIEYYWADFMRLTDRSSSNDDYINIGAERELYVPETLKFVATINTDQTTETLSPRLIDRSCIIKLPKVEPKYIVDASSAATEIITWDNFTKAFSKTAELNPITQKGMKEIYKLFNDYGMSVSPRTQVGIKKYVMAAQEIMEDEPNTLAREKALDFAVVQKLLPKINGYYSVYERFFDSLKQLCKEYNLSMTEDAIMKIIDAQERNMGYCQYLI</sequence>
<dbReference type="Pfam" id="PF00004">
    <property type="entry name" value="AAA"/>
    <property type="match status" value="1"/>
</dbReference>
<gene>
    <name evidence="3" type="ORF">RASY3_07425</name>
</gene>
<dbReference type="AlphaFoldDB" id="A0A011VY19"/>
<dbReference type="SMART" id="SM00382">
    <property type="entry name" value="AAA"/>
    <property type="match status" value="1"/>
</dbReference>
<feature type="coiled-coil region" evidence="1">
    <location>
        <begin position="502"/>
        <end position="618"/>
    </location>
</feature>
<accession>A0A011VY19</accession>
<dbReference type="InterPro" id="IPR003959">
    <property type="entry name" value="ATPase_AAA_core"/>
</dbReference>
<name>A0A011VY19_RUMAL</name>
<proteinExistence type="predicted"/>
<feature type="domain" description="AAA+ ATPase" evidence="2">
    <location>
        <begin position="701"/>
        <end position="868"/>
    </location>
</feature>
<dbReference type="OrthoDB" id="9781481at2"/>